<evidence type="ECO:0000259" key="2">
    <source>
        <dbReference type="Pfam" id="PF18142"/>
    </source>
</evidence>
<evidence type="ECO:0000313" key="3">
    <source>
        <dbReference type="EMBL" id="OCH93757.1"/>
    </source>
</evidence>
<dbReference type="InterPro" id="IPR041622">
    <property type="entry name" value="SLATT_fungi"/>
</dbReference>
<sequence>MDPALQERALPSPPAADVPEPPSSREDSVPRATVSRKPAPSGILRTSSFATPTSPAGPSQFPPNSPHSPYTLSPVEMSTLGVAPPPIIAMTGPSSQESHSDSNPDIPHARPPARTGERSPTQRSPTLQPQVPQVHVPMNLPRDRNDLRAPLERNLSFTGQGPRPNSLYLGNPTAPPRPPSRAASFTGGRTHSRRDLRASAHSLHSVRGNSQGGGNPYVPREALARQQSVVDWIVPPPPPAGGPPGPGSVGSADTQRERTVDARLRPTLIHANDELAKARVKARATGLAINIAIGIEVLLGALTTGIAAAVNGHDTTTVIAVLGGLSTLAASYLARSRGTGQPEASILRCRDLENFIRDLEGFMLDYGPYTGTEYDLMVAHYRRRFEEVLGNVREDGKPGKEKPRSDPPQADVSTQNGVLPQNGALPQNGFLPQAGILPQTGVPQQVSMAPQATYPPQANQMVMPDIAAALATALQRGLQTQPDGSAIPGITVPIISPAVMPG</sequence>
<feature type="compositionally biased region" description="Polar residues" evidence="1">
    <location>
        <begin position="118"/>
        <end position="131"/>
    </location>
</feature>
<proteinExistence type="predicted"/>
<feature type="region of interest" description="Disordered" evidence="1">
    <location>
        <begin position="234"/>
        <end position="257"/>
    </location>
</feature>
<feature type="compositionally biased region" description="Polar residues" evidence="1">
    <location>
        <begin position="92"/>
        <end position="103"/>
    </location>
</feature>
<gene>
    <name evidence="3" type="ORF">OBBRIDRAFT_267003</name>
</gene>
<dbReference type="NCBIfam" id="NF033635">
    <property type="entry name" value="SLATT_fungal"/>
    <property type="match status" value="1"/>
</dbReference>
<protein>
    <recommendedName>
        <fullName evidence="2">SMODS and SLOG-associating 2TM effector domain-containing protein</fullName>
    </recommendedName>
</protein>
<feature type="compositionally biased region" description="Basic and acidic residues" evidence="1">
    <location>
        <begin position="141"/>
        <end position="151"/>
    </location>
</feature>
<dbReference type="EMBL" id="KV722351">
    <property type="protein sequence ID" value="OCH93757.1"/>
    <property type="molecule type" value="Genomic_DNA"/>
</dbReference>
<feature type="region of interest" description="Disordered" evidence="1">
    <location>
        <begin position="391"/>
        <end position="437"/>
    </location>
</feature>
<accession>A0A8E2J5I6</accession>
<reference evidence="3 4" key="1">
    <citation type="submission" date="2016-07" db="EMBL/GenBank/DDBJ databases">
        <title>Draft genome of the white-rot fungus Obba rivulosa 3A-2.</title>
        <authorList>
            <consortium name="DOE Joint Genome Institute"/>
            <person name="Miettinen O."/>
            <person name="Riley R."/>
            <person name="Acob R."/>
            <person name="Barry K."/>
            <person name="Cullen D."/>
            <person name="De Vries R."/>
            <person name="Hainaut M."/>
            <person name="Hatakka A."/>
            <person name="Henrissat B."/>
            <person name="Hilden K."/>
            <person name="Kuo R."/>
            <person name="Labutti K."/>
            <person name="Lipzen A."/>
            <person name="Makela M.R."/>
            <person name="Sandor L."/>
            <person name="Spatafora J.W."/>
            <person name="Grigoriev I.V."/>
            <person name="Hibbett D.S."/>
        </authorList>
    </citation>
    <scope>NUCLEOTIDE SEQUENCE [LARGE SCALE GENOMIC DNA]</scope>
    <source>
        <strain evidence="3 4">3A-2</strain>
    </source>
</reference>
<dbReference type="AlphaFoldDB" id="A0A8E2J5I6"/>
<organism evidence="3 4">
    <name type="scientific">Obba rivulosa</name>
    <dbReference type="NCBI Taxonomy" id="1052685"/>
    <lineage>
        <taxon>Eukaryota</taxon>
        <taxon>Fungi</taxon>
        <taxon>Dikarya</taxon>
        <taxon>Basidiomycota</taxon>
        <taxon>Agaricomycotina</taxon>
        <taxon>Agaricomycetes</taxon>
        <taxon>Polyporales</taxon>
        <taxon>Gelatoporiaceae</taxon>
        <taxon>Obba</taxon>
    </lineage>
</organism>
<name>A0A8E2J5I6_9APHY</name>
<dbReference type="Proteomes" id="UP000250043">
    <property type="component" value="Unassembled WGS sequence"/>
</dbReference>
<feature type="compositionally biased region" description="Basic and acidic residues" evidence="1">
    <location>
        <begin position="391"/>
        <end position="405"/>
    </location>
</feature>
<keyword evidence="4" id="KW-1185">Reference proteome</keyword>
<dbReference type="OrthoDB" id="3245801at2759"/>
<evidence type="ECO:0000313" key="4">
    <source>
        <dbReference type="Proteomes" id="UP000250043"/>
    </source>
</evidence>
<feature type="compositionally biased region" description="Pro residues" evidence="1">
    <location>
        <begin position="234"/>
        <end position="246"/>
    </location>
</feature>
<feature type="compositionally biased region" description="Pro residues" evidence="1">
    <location>
        <begin position="11"/>
        <end position="22"/>
    </location>
</feature>
<feature type="compositionally biased region" description="Polar residues" evidence="1">
    <location>
        <begin position="44"/>
        <end position="57"/>
    </location>
</feature>
<dbReference type="Pfam" id="PF18142">
    <property type="entry name" value="SLATT_fungal"/>
    <property type="match status" value="1"/>
</dbReference>
<feature type="region of interest" description="Disordered" evidence="1">
    <location>
        <begin position="1"/>
        <end position="216"/>
    </location>
</feature>
<evidence type="ECO:0000256" key="1">
    <source>
        <dbReference type="SAM" id="MobiDB-lite"/>
    </source>
</evidence>
<feature type="domain" description="SMODS and SLOG-associating 2TM effector" evidence="2">
    <location>
        <begin position="271"/>
        <end position="391"/>
    </location>
</feature>